<comment type="caution">
    <text evidence="1">The sequence shown here is derived from an EMBL/GenBank/DDBJ whole genome shotgun (WGS) entry which is preliminary data.</text>
</comment>
<organism evidence="1 2">
    <name type="scientific">Manihot esculenta</name>
    <name type="common">Cassava</name>
    <name type="synonym">Jatropha manihot</name>
    <dbReference type="NCBI Taxonomy" id="3983"/>
    <lineage>
        <taxon>Eukaryota</taxon>
        <taxon>Viridiplantae</taxon>
        <taxon>Streptophyta</taxon>
        <taxon>Embryophyta</taxon>
        <taxon>Tracheophyta</taxon>
        <taxon>Spermatophyta</taxon>
        <taxon>Magnoliopsida</taxon>
        <taxon>eudicotyledons</taxon>
        <taxon>Gunneridae</taxon>
        <taxon>Pentapetalae</taxon>
        <taxon>rosids</taxon>
        <taxon>fabids</taxon>
        <taxon>Malpighiales</taxon>
        <taxon>Euphorbiaceae</taxon>
        <taxon>Crotonoideae</taxon>
        <taxon>Manihoteae</taxon>
        <taxon>Manihot</taxon>
    </lineage>
</organism>
<accession>A0ACB7GBI3</accession>
<dbReference type="Proteomes" id="UP000091857">
    <property type="component" value="Chromosome 15"/>
</dbReference>
<gene>
    <name evidence="1" type="ORF">MANES_15G102166v8</name>
</gene>
<reference evidence="2" key="1">
    <citation type="journal article" date="2016" name="Nat. Biotechnol.">
        <title>Sequencing wild and cultivated cassava and related species reveals extensive interspecific hybridization and genetic diversity.</title>
        <authorList>
            <person name="Bredeson J.V."/>
            <person name="Lyons J.B."/>
            <person name="Prochnik S.E."/>
            <person name="Wu G.A."/>
            <person name="Ha C.M."/>
            <person name="Edsinger-Gonzales E."/>
            <person name="Grimwood J."/>
            <person name="Schmutz J."/>
            <person name="Rabbi I.Y."/>
            <person name="Egesi C."/>
            <person name="Nauluvula P."/>
            <person name="Lebot V."/>
            <person name="Ndunguru J."/>
            <person name="Mkamilo G."/>
            <person name="Bart R.S."/>
            <person name="Setter T.L."/>
            <person name="Gleadow R.M."/>
            <person name="Kulakow P."/>
            <person name="Ferguson M.E."/>
            <person name="Rounsley S."/>
            <person name="Rokhsar D.S."/>
        </authorList>
    </citation>
    <scope>NUCLEOTIDE SEQUENCE [LARGE SCALE GENOMIC DNA]</scope>
    <source>
        <strain evidence="2">cv. AM560-2</strain>
    </source>
</reference>
<name>A0ACB7GBI3_MANES</name>
<protein>
    <submittedName>
        <fullName evidence="1">Uncharacterized protein</fullName>
    </submittedName>
</protein>
<evidence type="ECO:0000313" key="1">
    <source>
        <dbReference type="EMBL" id="KAG8637281.1"/>
    </source>
</evidence>
<feature type="non-terminal residue" evidence="1">
    <location>
        <position position="135"/>
    </location>
</feature>
<dbReference type="EMBL" id="CM004401">
    <property type="protein sequence ID" value="KAG8637281.1"/>
    <property type="molecule type" value="Genomic_DNA"/>
</dbReference>
<evidence type="ECO:0000313" key="2">
    <source>
        <dbReference type="Proteomes" id="UP000091857"/>
    </source>
</evidence>
<proteinExistence type="predicted"/>
<sequence length="135" mass="15646">MGFEDSAFTWSRGLSSYSLQRAWLDRALCSPNWQFRFPHAYVTHPDKFHSDHYPLVVSLNIHVHRMEGPFHFQLAWMNHANLGMIVGNALNSFTDILDSIKNLALDLCLWNRNSFGNIFSRKKRILARIAGIQKT</sequence>
<keyword evidence="2" id="KW-1185">Reference proteome</keyword>